<dbReference type="Gene3D" id="2.60.40.2810">
    <property type="match status" value="2"/>
</dbReference>
<proteinExistence type="predicted"/>
<gene>
    <name evidence="3" type="ORF">BHQ18_16180</name>
</gene>
<evidence type="ECO:0000313" key="3">
    <source>
        <dbReference type="EMBL" id="ODQ89132.1"/>
    </source>
</evidence>
<feature type="compositionally biased region" description="Low complexity" evidence="1">
    <location>
        <begin position="105"/>
        <end position="114"/>
    </location>
</feature>
<dbReference type="InterPro" id="IPR002126">
    <property type="entry name" value="Cadherin-like_dom"/>
</dbReference>
<dbReference type="InterPro" id="IPR010221">
    <property type="entry name" value="VCBS_dom"/>
</dbReference>
<dbReference type="InterPro" id="IPR051200">
    <property type="entry name" value="Host-pathogen_enzymatic-act"/>
</dbReference>
<feature type="compositionally biased region" description="Acidic residues" evidence="1">
    <location>
        <begin position="159"/>
        <end position="169"/>
    </location>
</feature>
<protein>
    <recommendedName>
        <fullName evidence="2">Cadherin domain-containing protein</fullName>
    </recommendedName>
</protein>
<dbReference type="Pfam" id="PF17803">
    <property type="entry name" value="Cadherin_4"/>
    <property type="match status" value="4"/>
</dbReference>
<dbReference type="InterPro" id="IPR040853">
    <property type="entry name" value="RapA2_cadherin-like"/>
</dbReference>
<dbReference type="InterPro" id="IPR015943">
    <property type="entry name" value="WD40/YVTN_repeat-like_dom_sf"/>
</dbReference>
<feature type="compositionally biased region" description="Low complexity" evidence="1">
    <location>
        <begin position="170"/>
        <end position="190"/>
    </location>
</feature>
<dbReference type="SUPFAM" id="SSF51004">
    <property type="entry name" value="C-terminal (heme d1) domain of cytochrome cd1-nitrite reductase"/>
    <property type="match status" value="1"/>
</dbReference>
<feature type="compositionally biased region" description="Gly residues" evidence="1">
    <location>
        <begin position="125"/>
        <end position="137"/>
    </location>
</feature>
<organism evidence="3 4">
    <name type="scientific">Mycolicibacterium flavescens</name>
    <name type="common">Mycobacterium flavescens</name>
    <dbReference type="NCBI Taxonomy" id="1776"/>
    <lineage>
        <taxon>Bacteria</taxon>
        <taxon>Bacillati</taxon>
        <taxon>Actinomycetota</taxon>
        <taxon>Actinomycetes</taxon>
        <taxon>Mycobacteriales</taxon>
        <taxon>Mycobacteriaceae</taxon>
        <taxon>Mycolicibacterium</taxon>
    </lineage>
</organism>
<keyword evidence="4" id="KW-1185">Reference proteome</keyword>
<dbReference type="Gene3D" id="2.130.10.10">
    <property type="entry name" value="YVTN repeat-like/Quinoprotein amine dehydrogenase"/>
    <property type="match status" value="2"/>
</dbReference>
<reference evidence="4" key="1">
    <citation type="submission" date="2016-09" db="EMBL/GenBank/DDBJ databases">
        <authorList>
            <person name="Greninger A.L."/>
            <person name="Jerome K.R."/>
            <person name="Mcnair B."/>
            <person name="Wallis C."/>
            <person name="Fang F."/>
        </authorList>
    </citation>
    <scope>NUCLEOTIDE SEQUENCE [LARGE SCALE GENOMIC DNA]</scope>
    <source>
        <strain evidence="4">M6</strain>
    </source>
</reference>
<dbReference type="PANTHER" id="PTHR47197:SF3">
    <property type="entry name" value="DIHYDRO-HEME D1 DEHYDROGENASE"/>
    <property type="match status" value="1"/>
</dbReference>
<dbReference type="NCBIfam" id="NF012211">
    <property type="entry name" value="tand_rpt_95"/>
    <property type="match status" value="5"/>
</dbReference>
<dbReference type="GO" id="GO:0007156">
    <property type="term" value="P:homophilic cell adhesion via plasma membrane adhesion molecules"/>
    <property type="evidence" value="ECO:0007669"/>
    <property type="project" value="InterPro"/>
</dbReference>
<accession>A0A1E3RI45</accession>
<feature type="region of interest" description="Disordered" evidence="1">
    <location>
        <begin position="90"/>
        <end position="220"/>
    </location>
</feature>
<dbReference type="GO" id="GO:0016020">
    <property type="term" value="C:membrane"/>
    <property type="evidence" value="ECO:0007669"/>
    <property type="project" value="InterPro"/>
</dbReference>
<dbReference type="SUPFAM" id="SSF50969">
    <property type="entry name" value="YVTN repeat-like/Quinoprotein amine dehydrogenase"/>
    <property type="match status" value="1"/>
</dbReference>
<dbReference type="GO" id="GO:0005509">
    <property type="term" value="F:calcium ion binding"/>
    <property type="evidence" value="ECO:0007669"/>
    <property type="project" value="InterPro"/>
</dbReference>
<feature type="compositionally biased region" description="Polar residues" evidence="1">
    <location>
        <begin position="207"/>
        <end position="219"/>
    </location>
</feature>
<evidence type="ECO:0000259" key="2">
    <source>
        <dbReference type="PROSITE" id="PS50268"/>
    </source>
</evidence>
<evidence type="ECO:0000256" key="1">
    <source>
        <dbReference type="SAM" id="MobiDB-lite"/>
    </source>
</evidence>
<comment type="caution">
    <text evidence="3">The sequence shown here is derived from an EMBL/GenBank/DDBJ whole genome shotgun (WGS) entry which is preliminary data.</text>
</comment>
<dbReference type="PANTHER" id="PTHR47197">
    <property type="entry name" value="PROTEIN NIRF"/>
    <property type="match status" value="1"/>
</dbReference>
<feature type="compositionally biased region" description="Pro residues" evidence="1">
    <location>
        <begin position="191"/>
        <end position="201"/>
    </location>
</feature>
<dbReference type="InterPro" id="IPR011964">
    <property type="entry name" value="YVTN_b-propeller_repeat"/>
</dbReference>
<feature type="domain" description="Cadherin" evidence="2">
    <location>
        <begin position="868"/>
        <end position="1003"/>
    </location>
</feature>
<dbReference type="InterPro" id="IPR011048">
    <property type="entry name" value="Haem_d1_sf"/>
</dbReference>
<dbReference type="Pfam" id="PF17963">
    <property type="entry name" value="Big_9"/>
    <property type="match status" value="2"/>
</dbReference>
<evidence type="ECO:0000313" key="4">
    <source>
        <dbReference type="Proteomes" id="UP000094053"/>
    </source>
</evidence>
<dbReference type="EMBL" id="MIHA01000011">
    <property type="protein sequence ID" value="ODQ89132.1"/>
    <property type="molecule type" value="Genomic_DNA"/>
</dbReference>
<dbReference type="PROSITE" id="PS50268">
    <property type="entry name" value="CADHERIN_2"/>
    <property type="match status" value="1"/>
</dbReference>
<name>A0A1E3RI45_MYCFV</name>
<sequence length="1427" mass="147137">MLNPQRAVCQVNDRGESAMIAQPNRSVGTAGRRQRRRLRGDAGRPGELIRVGHVGTGGAGYGRYVGRVGALAVALGVGLAVATTGPSIGLGTAHAEDGESDTSQNTPDTTPNNEEPTHVEPPAAGGDGPGQPGGDPGDNGAPEMKVSVSGGAQLSGQPEEGEEQNEGGEQEPPATDETPATTTPAPEVTATPPPADPPVQAAPPQTKTVARQSAPTVKPQTFAPVLSTQSLAPAGADKNAGALAGGITQGGQLATFSLTNDSEQELQSLVTTSAPGTPSPAPVVRQPSNPIEALIGAPVALVNIAVTAVTSFFSGILAPGPDTPAPPMMLFAVLGWVQRELQRTFFNQNPTAVADAITTSEDTDVDITVLDNDIDADRPAGDVLTVTDYTQPTNGSVVLNDDGTFTYTPNENFTGEDSFSYTVSDEASPWHLHGLGGFFGGGGHSSTTTVTVTVGAVNDAPEALDDNFTTNEDTAVEGALPDGIDVDGDSLTYEITRPPEHGTITAFDPVTGSYTYVPDADDLAEGETREDSFDYVVNDGDVDSNTATVSIVITGVNDAPVAADDEFTVDEDSTLTFTLDDLLENDSDAEDDPLTPFVNTVLTPPSHGTLTVVGNTFTYVPDAQSLDDGEEVTDTFTYLVTDGNTGMSSVATVSITVTGVNDAPEALDDSFTTDEDTPVDGVLPPGTDVDGDELTYTIIDGPINGVITDFDPATGAYTYTPLHGTVVGADGGTITLDDPAQVTQGTASGPAAYWGAFYGPHTYVATTFVPASTRTYEFSQPEIPIDTVLHVYQGEFDPSDPGANRIAYDDDSGGDLRPRLSVPLTAGQQYTIVISNYYAPADLGLPLTVYTDGPGVFQAVNADALDDGEELTDSFTYVVNDGDVDSAPATVSITITGVNDAPEAADASFTTDEDAAVNGVLPPGTDVDGETLTYEIVDQPGSGTITNFNPATGSYTYTPDAQDLGAGETRTDSFTYVVNDGDVDSAQATVSITITGVNDAPVAVGEGPFDTTQGSSLPLSVADLLANDTDADGDTLTITGASAANGTVTGVGTGTLTYTPNATFSGVDTLTYTVSDGNGGSDTATVSVNVASTNTILNVGDSPTDMVVIGNRLYVTNYNSGTVTVVDIDTNTMIDTDPNTSGVQAITVGTHPIKLRLVGNRLYVSNYGDGSVSVIDTTANTLIDTDPILAGVQSIDTGSSAGHLALYLNKLFVTNALDNTVWVIDTNTNTVIDANPAIAGVQPISVGQDGPFAAFVSGNLLVVANHYDNTLVQIRTVSLELHDIDPAPGVQATIDDLSLSGARGIAFAVVNTHLHVYTANANGTVTVVDFANNYAEVDADSSTPGVQPINVGGGLLANMVISGNRLYVANYGYNRVEVIDITTNTVVDTIAVGDEPWGVLVDNNRLFVANRGDGTVTVVDITPPNAV</sequence>
<dbReference type="Proteomes" id="UP000094053">
    <property type="component" value="Unassembled WGS sequence"/>
</dbReference>
<dbReference type="STRING" id="1776.BHQ18_16180"/>
<dbReference type="InterPro" id="IPR011044">
    <property type="entry name" value="Quino_amine_DH_bsu"/>
</dbReference>
<dbReference type="NCBIfam" id="TIGR01965">
    <property type="entry name" value="VCBS_repeat"/>
    <property type="match status" value="4"/>
</dbReference>
<feature type="region of interest" description="Disordered" evidence="1">
    <location>
        <begin position="21"/>
        <end position="46"/>
    </location>
</feature>
<dbReference type="NCBIfam" id="TIGR02276">
    <property type="entry name" value="beta_rpt_yvtn"/>
    <property type="match status" value="1"/>
</dbReference>
<dbReference type="Gene3D" id="2.60.40.3440">
    <property type="match status" value="3"/>
</dbReference>